<feature type="chain" id="PRO_5003980126" evidence="1">
    <location>
        <begin position="19"/>
        <end position="182"/>
    </location>
</feature>
<reference evidence="2" key="2">
    <citation type="journal article" date="2015" name="J. Proteomics">
        <title>Sexual differences in the sialomes of the zebra tick, Rhipicephalus pulchellus.</title>
        <authorList>
            <person name="Tan A.W."/>
            <person name="Francischetti I.M."/>
            <person name="Slovak M."/>
            <person name="Kini R.M."/>
            <person name="Ribeiro J.M."/>
        </authorList>
    </citation>
    <scope>NUCLEOTIDE SEQUENCE</scope>
    <source>
        <tissue evidence="2">Salivary gland</tissue>
    </source>
</reference>
<dbReference type="AlphaFoldDB" id="L7LRG5"/>
<sequence length="182" mass="21104">MRAGALVLIFGLFTDAYGASLYNLIKALNTTQTIWLYKQNYEDTPEAPNRTCVRWHRRDITKSLYTFDNDYKQAAVYHTDYYTNATLSGGRHSAEMSITYIREGQGSTNVSYKLKMWDPKYECFILTRNSENGGDAGCELHFWHEQLLKQLKGGKGKTSCDRKYKEFCKGQERKVFSQHDCM</sequence>
<dbReference type="SUPFAM" id="SSF50814">
    <property type="entry name" value="Lipocalins"/>
    <property type="match status" value="1"/>
</dbReference>
<evidence type="ECO:0000256" key="1">
    <source>
        <dbReference type="SAM" id="SignalP"/>
    </source>
</evidence>
<dbReference type="InterPro" id="IPR002970">
    <property type="entry name" value="Tick_his-bd"/>
</dbReference>
<accession>L7LRG5</accession>
<organism evidence="2">
    <name type="scientific">Rhipicephalus pulchellus</name>
    <name type="common">Yellow backed tick</name>
    <name type="synonym">Dermacentor pulchellus</name>
    <dbReference type="NCBI Taxonomy" id="72859"/>
    <lineage>
        <taxon>Eukaryota</taxon>
        <taxon>Metazoa</taxon>
        <taxon>Ecdysozoa</taxon>
        <taxon>Arthropoda</taxon>
        <taxon>Chelicerata</taxon>
        <taxon>Arachnida</taxon>
        <taxon>Acari</taxon>
        <taxon>Parasitiformes</taxon>
        <taxon>Ixodida</taxon>
        <taxon>Ixodoidea</taxon>
        <taxon>Ixodidae</taxon>
        <taxon>Rhipicephalinae</taxon>
        <taxon>Rhipicephalus</taxon>
        <taxon>Rhipicephalus</taxon>
    </lineage>
</organism>
<dbReference type="EMBL" id="GACK01010912">
    <property type="protein sequence ID" value="JAA54122.1"/>
    <property type="molecule type" value="mRNA"/>
</dbReference>
<reference evidence="2" key="1">
    <citation type="submission" date="2012-11" db="EMBL/GenBank/DDBJ databases">
        <authorList>
            <person name="Lucero-Rivera Y.E."/>
            <person name="Tovar-Ramirez D."/>
        </authorList>
    </citation>
    <scope>NUCLEOTIDE SEQUENCE</scope>
    <source>
        <tissue evidence="2">Salivary gland</tissue>
    </source>
</reference>
<dbReference type="GO" id="GO:0030682">
    <property type="term" value="P:symbiont-mediated perturbation of host defenses"/>
    <property type="evidence" value="ECO:0007669"/>
    <property type="project" value="InterPro"/>
</dbReference>
<dbReference type="Gene3D" id="2.40.128.20">
    <property type="match status" value="1"/>
</dbReference>
<dbReference type="InterPro" id="IPR012674">
    <property type="entry name" value="Calycin"/>
</dbReference>
<protein>
    <submittedName>
        <fullName evidence="2">Putative group i salivary lipocalin</fullName>
    </submittedName>
</protein>
<evidence type="ECO:0000313" key="2">
    <source>
        <dbReference type="EMBL" id="JAA54122.1"/>
    </source>
</evidence>
<feature type="signal peptide" evidence="1">
    <location>
        <begin position="1"/>
        <end position="18"/>
    </location>
</feature>
<name>L7LRG5_RHIPC</name>
<keyword evidence="1" id="KW-0732">Signal</keyword>
<dbReference type="Pfam" id="PF02098">
    <property type="entry name" value="His_binding"/>
    <property type="match status" value="1"/>
</dbReference>
<dbReference type="GO" id="GO:0043176">
    <property type="term" value="F:amine binding"/>
    <property type="evidence" value="ECO:0007669"/>
    <property type="project" value="InterPro"/>
</dbReference>
<proteinExistence type="evidence at transcript level"/>